<comment type="similarity">
    <text evidence="1">Belongs to the polypeptide deformylase family.</text>
</comment>
<dbReference type="EMBL" id="ABXJ01000014">
    <property type="protein sequence ID" value="EEA91491.1"/>
    <property type="molecule type" value="Genomic_DNA"/>
</dbReference>
<reference evidence="2 3" key="1">
    <citation type="submission" date="2008-10" db="EMBL/GenBank/DDBJ databases">
        <title>Draft genome sequence of Collinsella stercoris (DSM 13279).</title>
        <authorList>
            <person name="Sudarsanam P."/>
            <person name="Ley R."/>
            <person name="Guruge J."/>
            <person name="Turnbaugh P.J."/>
            <person name="Mahowald M."/>
            <person name="Liep D."/>
            <person name="Gordon J."/>
        </authorList>
    </citation>
    <scope>NUCLEOTIDE SEQUENCE [LARGE SCALE GENOMIC DNA]</scope>
    <source>
        <strain evidence="2 3">DSM 13279</strain>
    </source>
</reference>
<sequence length="139" mass="15120">MIKELVHDEAILSTPCEVATAADADVAQDLVDTLLSIEDAACLAANQIGVTKAIVALADDEGNAHVMFNPKVLFGMGAYKAEESCLTREGSVKVTRFAKIKVSYDELVDGELKPRKRDFVEWAAELIQHMCDHCNGKLV</sequence>
<organism evidence="2 3">
    <name type="scientific">Collinsella stercoris DSM 13279</name>
    <dbReference type="NCBI Taxonomy" id="445975"/>
    <lineage>
        <taxon>Bacteria</taxon>
        <taxon>Bacillati</taxon>
        <taxon>Actinomycetota</taxon>
        <taxon>Coriobacteriia</taxon>
        <taxon>Coriobacteriales</taxon>
        <taxon>Coriobacteriaceae</taxon>
        <taxon>Collinsella</taxon>
    </lineage>
</organism>
<gene>
    <name evidence="2" type="primary">def</name>
    <name evidence="2" type="ORF">COLSTE_00259</name>
</gene>
<dbReference type="EC" id="3.5.1.88" evidence="2"/>
<keyword evidence="3" id="KW-1185">Reference proteome</keyword>
<dbReference type="RefSeq" id="WP_006719857.1">
    <property type="nucleotide sequence ID" value="NZ_CP085935.1"/>
</dbReference>
<accession>B6G869</accession>
<dbReference type="GeneID" id="98002630"/>
<dbReference type="OrthoDB" id="9804313at2"/>
<dbReference type="Proteomes" id="UP000003560">
    <property type="component" value="Unassembled WGS sequence"/>
</dbReference>
<dbReference type="PANTHER" id="PTHR10458">
    <property type="entry name" value="PEPTIDE DEFORMYLASE"/>
    <property type="match status" value="1"/>
</dbReference>
<dbReference type="Pfam" id="PF01327">
    <property type="entry name" value="Pep_deformylase"/>
    <property type="match status" value="1"/>
</dbReference>
<reference evidence="2 3" key="2">
    <citation type="submission" date="2008-10" db="EMBL/GenBank/DDBJ databases">
        <authorList>
            <person name="Fulton L."/>
            <person name="Clifton S."/>
            <person name="Fulton B."/>
            <person name="Xu J."/>
            <person name="Minx P."/>
            <person name="Pepin K.H."/>
            <person name="Johnson M."/>
            <person name="Thiruvilangam P."/>
            <person name="Bhonagiri V."/>
            <person name="Nash W.E."/>
            <person name="Mardis E.R."/>
            <person name="Wilson R.K."/>
        </authorList>
    </citation>
    <scope>NUCLEOTIDE SEQUENCE [LARGE SCALE GENOMIC DNA]</scope>
    <source>
        <strain evidence="2 3">DSM 13279</strain>
    </source>
</reference>
<dbReference type="eggNOG" id="COG0242">
    <property type="taxonomic scope" value="Bacteria"/>
</dbReference>
<dbReference type="Gene3D" id="3.90.45.10">
    <property type="entry name" value="Peptide deformylase"/>
    <property type="match status" value="1"/>
</dbReference>
<dbReference type="SUPFAM" id="SSF56420">
    <property type="entry name" value="Peptide deformylase"/>
    <property type="match status" value="1"/>
</dbReference>
<name>B6G869_9ACTN</name>
<dbReference type="PANTHER" id="PTHR10458:SF22">
    <property type="entry name" value="PEPTIDE DEFORMYLASE"/>
    <property type="match status" value="1"/>
</dbReference>
<evidence type="ECO:0000313" key="2">
    <source>
        <dbReference type="EMBL" id="EEA91491.1"/>
    </source>
</evidence>
<dbReference type="HOGENOM" id="CLU_061901_3_1_11"/>
<comment type="caution">
    <text evidence="2">The sequence shown here is derived from an EMBL/GenBank/DDBJ whole genome shotgun (WGS) entry which is preliminary data.</text>
</comment>
<keyword evidence="2" id="KW-0378">Hydrolase</keyword>
<dbReference type="InterPro" id="IPR023635">
    <property type="entry name" value="Peptide_deformylase"/>
</dbReference>
<dbReference type="AlphaFoldDB" id="B6G869"/>
<dbReference type="GO" id="GO:0042586">
    <property type="term" value="F:peptide deformylase activity"/>
    <property type="evidence" value="ECO:0007669"/>
    <property type="project" value="UniProtKB-EC"/>
</dbReference>
<dbReference type="PRINTS" id="PR01576">
    <property type="entry name" value="PDEFORMYLASE"/>
</dbReference>
<evidence type="ECO:0000313" key="3">
    <source>
        <dbReference type="Proteomes" id="UP000003560"/>
    </source>
</evidence>
<evidence type="ECO:0000256" key="1">
    <source>
        <dbReference type="ARBA" id="ARBA00010759"/>
    </source>
</evidence>
<proteinExistence type="inferred from homology"/>
<dbReference type="InterPro" id="IPR036821">
    <property type="entry name" value="Peptide_deformylase_sf"/>
</dbReference>
<protein>
    <submittedName>
        <fullName evidence="2">Peptide deformylase</fullName>
        <ecNumber evidence="2">3.5.1.88</ecNumber>
    </submittedName>
</protein>
<dbReference type="STRING" id="445975.COLSTE_00259"/>